<gene>
    <name evidence="2" type="ORF">JOL62DRAFT_307692</name>
</gene>
<evidence type="ECO:0000256" key="1">
    <source>
        <dbReference type="SAM" id="MobiDB-lite"/>
    </source>
</evidence>
<dbReference type="EMBL" id="JBBPBF010000004">
    <property type="protein sequence ID" value="KAK7614464.1"/>
    <property type="molecule type" value="Genomic_DNA"/>
</dbReference>
<sequence>MRSSLHTASRGEKRRAVPEPEPEPEPEPVPVPMTCLRCAPGPKSAPFRIGTRALAIKTSVTGKAARHPDLSDKPSTDCQAARRRCSSKKACDAMPWMASNCLWEASRGSSVLRRLCRVPVVGRSCLGRCRPAAGGSNEGTDAKRRHVCDAPPPPRNEPTCTTPHALLSSSHLTSTFLVVVRDQVTIPTLLSICSWLKSIGPTYFPRSPTCHCLAPMPRRCRPSLLQGMLHFQRS</sequence>
<comment type="caution">
    <text evidence="2">The sequence shown here is derived from an EMBL/GenBank/DDBJ whole genome shotgun (WGS) entry which is preliminary data.</text>
</comment>
<accession>A0ABR1NH01</accession>
<feature type="region of interest" description="Disordered" evidence="1">
    <location>
        <begin position="1"/>
        <end position="32"/>
    </location>
</feature>
<dbReference type="Proteomes" id="UP001367316">
    <property type="component" value="Unassembled WGS sequence"/>
</dbReference>
<keyword evidence="3" id="KW-1185">Reference proteome</keyword>
<name>A0ABR1NH01_9PEZI</name>
<feature type="compositionally biased region" description="Basic and acidic residues" evidence="1">
    <location>
        <begin position="9"/>
        <end position="18"/>
    </location>
</feature>
<reference evidence="2 3" key="1">
    <citation type="submission" date="2024-04" db="EMBL/GenBank/DDBJ databases">
        <title>Phyllosticta paracitricarpa is synonymous to the EU quarantine fungus P. citricarpa based on phylogenomic analyses.</title>
        <authorList>
            <consortium name="Lawrence Berkeley National Laboratory"/>
            <person name="Van ingen-buijs V.A."/>
            <person name="Van westerhoven A.C."/>
            <person name="Haridas S."/>
            <person name="Skiadas P."/>
            <person name="Martin F."/>
            <person name="Groenewald J.Z."/>
            <person name="Crous P.W."/>
            <person name="Seidl M.F."/>
        </authorList>
    </citation>
    <scope>NUCLEOTIDE SEQUENCE [LARGE SCALE GENOMIC DNA]</scope>
    <source>
        <strain evidence="2 3">CBS 141358</strain>
    </source>
</reference>
<evidence type="ECO:0000313" key="3">
    <source>
        <dbReference type="Proteomes" id="UP001367316"/>
    </source>
</evidence>
<evidence type="ECO:0000313" key="2">
    <source>
        <dbReference type="EMBL" id="KAK7614464.1"/>
    </source>
</evidence>
<proteinExistence type="predicted"/>
<organism evidence="2 3">
    <name type="scientific">Phyllosticta paracitricarpa</name>
    <dbReference type="NCBI Taxonomy" id="2016321"/>
    <lineage>
        <taxon>Eukaryota</taxon>
        <taxon>Fungi</taxon>
        <taxon>Dikarya</taxon>
        <taxon>Ascomycota</taxon>
        <taxon>Pezizomycotina</taxon>
        <taxon>Dothideomycetes</taxon>
        <taxon>Dothideomycetes incertae sedis</taxon>
        <taxon>Botryosphaeriales</taxon>
        <taxon>Phyllostictaceae</taxon>
        <taxon>Phyllosticta</taxon>
    </lineage>
</organism>
<protein>
    <submittedName>
        <fullName evidence="2">Uncharacterized protein</fullName>
    </submittedName>
</protein>